<dbReference type="SUPFAM" id="SSF52172">
    <property type="entry name" value="CheY-like"/>
    <property type="match status" value="1"/>
</dbReference>
<dbReference type="InterPro" id="IPR011006">
    <property type="entry name" value="CheY-like_superfamily"/>
</dbReference>
<accession>A0A7X6BAL2</accession>
<feature type="domain" description="PAC" evidence="11">
    <location>
        <begin position="247"/>
        <end position="302"/>
    </location>
</feature>
<dbReference type="Pfam" id="PF08447">
    <property type="entry name" value="PAS_3"/>
    <property type="match status" value="2"/>
</dbReference>
<dbReference type="Gene3D" id="3.30.565.10">
    <property type="entry name" value="Histidine kinase-like ATPase, C-terminal domain"/>
    <property type="match status" value="1"/>
</dbReference>
<dbReference type="EMBL" id="JAATJB010000001">
    <property type="protein sequence ID" value="NJB96004.1"/>
    <property type="molecule type" value="Genomic_DNA"/>
</dbReference>
<dbReference type="SMART" id="SM00086">
    <property type="entry name" value="PAC"/>
    <property type="match status" value="3"/>
</dbReference>
<dbReference type="SMART" id="SM00091">
    <property type="entry name" value="PAS"/>
    <property type="match status" value="3"/>
</dbReference>
<feature type="domain" description="PAS" evidence="10">
    <location>
        <begin position="303"/>
        <end position="378"/>
    </location>
</feature>
<dbReference type="GO" id="GO:0000155">
    <property type="term" value="F:phosphorelay sensor kinase activity"/>
    <property type="evidence" value="ECO:0007669"/>
    <property type="project" value="InterPro"/>
</dbReference>
<evidence type="ECO:0000259" key="8">
    <source>
        <dbReference type="PROSITE" id="PS50109"/>
    </source>
</evidence>
<dbReference type="InterPro" id="IPR036097">
    <property type="entry name" value="HisK_dim/P_sf"/>
</dbReference>
<dbReference type="SMART" id="SM00387">
    <property type="entry name" value="HATPase_c"/>
    <property type="match status" value="1"/>
</dbReference>
<keyword evidence="7" id="KW-0175">Coiled coil</keyword>
<dbReference type="InterPro" id="IPR003661">
    <property type="entry name" value="HisK_dim/P_dom"/>
</dbReference>
<dbReference type="InterPro" id="IPR001789">
    <property type="entry name" value="Sig_transdc_resp-reg_receiver"/>
</dbReference>
<evidence type="ECO:0000313" key="13">
    <source>
        <dbReference type="Proteomes" id="UP000531251"/>
    </source>
</evidence>
<comment type="caution">
    <text evidence="12">The sequence shown here is derived from an EMBL/GenBank/DDBJ whole genome shotgun (WGS) entry which is preliminary data.</text>
</comment>
<dbReference type="InterPro" id="IPR003018">
    <property type="entry name" value="GAF"/>
</dbReference>
<dbReference type="InterPro" id="IPR000014">
    <property type="entry name" value="PAS"/>
</dbReference>
<evidence type="ECO:0000259" key="11">
    <source>
        <dbReference type="PROSITE" id="PS50113"/>
    </source>
</evidence>
<dbReference type="PANTHER" id="PTHR43304:SF1">
    <property type="entry name" value="PAC DOMAIN-CONTAINING PROTEIN"/>
    <property type="match status" value="1"/>
</dbReference>
<dbReference type="Proteomes" id="UP000531251">
    <property type="component" value="Unassembled WGS sequence"/>
</dbReference>
<feature type="modified residue" description="4-aspartylphosphate" evidence="6">
    <location>
        <position position="1063"/>
    </location>
</feature>
<protein>
    <recommendedName>
        <fullName evidence="2">histidine kinase</fullName>
        <ecNumber evidence="2">2.7.13.3</ecNumber>
    </recommendedName>
</protein>
<dbReference type="SUPFAM" id="SSF55785">
    <property type="entry name" value="PYP-like sensor domain (PAS domain)"/>
    <property type="match status" value="3"/>
</dbReference>
<dbReference type="SUPFAM" id="SSF55781">
    <property type="entry name" value="GAF domain-like"/>
    <property type="match status" value="1"/>
</dbReference>
<dbReference type="InterPro" id="IPR003594">
    <property type="entry name" value="HATPase_dom"/>
</dbReference>
<evidence type="ECO:0000256" key="6">
    <source>
        <dbReference type="PROSITE-ProRule" id="PRU00169"/>
    </source>
</evidence>
<dbReference type="PRINTS" id="PR00344">
    <property type="entry name" value="BCTRLSENSOR"/>
</dbReference>
<dbReference type="InterPro" id="IPR004358">
    <property type="entry name" value="Sig_transdc_His_kin-like_C"/>
</dbReference>
<dbReference type="SMART" id="SM00448">
    <property type="entry name" value="REC"/>
    <property type="match status" value="1"/>
</dbReference>
<dbReference type="RefSeq" id="WP_241217915.1">
    <property type="nucleotide sequence ID" value="NZ_BAAADY010000044.1"/>
</dbReference>
<dbReference type="Pfam" id="PF02518">
    <property type="entry name" value="HATPase_c"/>
    <property type="match status" value="1"/>
</dbReference>
<name>A0A7X6BAL2_9SPHN</name>
<dbReference type="SMART" id="SM00388">
    <property type="entry name" value="HisKA"/>
    <property type="match status" value="1"/>
</dbReference>
<reference evidence="12 13" key="1">
    <citation type="submission" date="2020-03" db="EMBL/GenBank/DDBJ databases">
        <title>Genomic Encyclopedia of Type Strains, Phase IV (KMG-IV): sequencing the most valuable type-strain genomes for metagenomic binning, comparative biology and taxonomic classification.</title>
        <authorList>
            <person name="Goeker M."/>
        </authorList>
    </citation>
    <scope>NUCLEOTIDE SEQUENCE [LARGE SCALE GENOMIC DNA]</scope>
    <source>
        <strain evidence="12 13">DSM 7225</strain>
    </source>
</reference>
<keyword evidence="4" id="KW-0808">Transferase</keyword>
<dbReference type="NCBIfam" id="TIGR00229">
    <property type="entry name" value="sensory_box"/>
    <property type="match status" value="3"/>
</dbReference>
<feature type="coiled-coil region" evidence="7">
    <location>
        <begin position="720"/>
        <end position="758"/>
    </location>
</feature>
<dbReference type="Pfam" id="PF00072">
    <property type="entry name" value="Response_reg"/>
    <property type="match status" value="1"/>
</dbReference>
<dbReference type="SUPFAM" id="SSF47384">
    <property type="entry name" value="Homodimeric domain of signal transducing histidine kinase"/>
    <property type="match status" value="1"/>
</dbReference>
<feature type="domain" description="PAC" evidence="11">
    <location>
        <begin position="677"/>
        <end position="729"/>
    </location>
</feature>
<dbReference type="SUPFAM" id="SSF55874">
    <property type="entry name" value="ATPase domain of HSP90 chaperone/DNA topoisomerase II/histidine kinase"/>
    <property type="match status" value="1"/>
</dbReference>
<feature type="domain" description="PAS" evidence="10">
    <location>
        <begin position="604"/>
        <end position="674"/>
    </location>
</feature>
<dbReference type="Gene3D" id="3.30.450.20">
    <property type="entry name" value="PAS domain"/>
    <property type="match status" value="4"/>
</dbReference>
<evidence type="ECO:0000259" key="9">
    <source>
        <dbReference type="PROSITE" id="PS50110"/>
    </source>
</evidence>
<evidence type="ECO:0000256" key="2">
    <source>
        <dbReference type="ARBA" id="ARBA00012438"/>
    </source>
</evidence>
<sequence>MINELHMAAPLRFLDHSGEMAERLRTFDWSRHPFGAPDTWCEPLRITVDMMLASRFPKALYWGPEFRLLYNDAWAPIAADRHPWALGRAGGEVWAEIWDVVGPQMEDVVATGRGFAVYDQLLRMARDGVPCDTWWNYSFTPIRDAEGRVLGILNQGNETTRVVLAERAQQAEIERLRDYFAQAPGAVALLDGPEHRFVLANPAYLDLIGREAVVGQSVAEALPEVVEQGYVAILDQVYRSGEPYRALGREILLQRRQGSPPERRVLDFAYQPIKDSLGACTGIFVAAADITERAAAEEALRRSEERLQLALNASTGIGTWDWTAESGRVTGDERFAALFGIDPERVARGGAFDAVLNFIHPDDRARIAMEVRQSIADRAPLKLEFRVLRADGEVRWLLTQGRCTFDAEGHPVRFPGVSFDITDRKLAEEAAQDAADDLRSATESQSFLHGLAERQRALDMPDAIMELTAAELGARLGLARVGFYRVAGEVIHLGPCWTDGSLPKLAGQWRLDAVAPLVERYRQGRTITFDDSSTEFPHTELSKLSPSAIGVPLLRGGQWVATFYANGAGPRAWRPEEIAFVETVVETTWDSVERAGAVLALRESEAKFRAITNSIDHMVWSADAEGAVDFYNDRWYDYTGVERGSTDGDAWGTVLHPGDQRRAAAAWQHCVQTGDLYRIEYRMRHHSGIYRWALGRAQPLRDETGRIVRWFGTSTDIQDIVDAREVLARSREELEAAVRERTERLMAAEAQLRQAQKMEAVGQLTGGIAHDFNNMLAVVIGALDLMERRVAQGRTDIDRYLVAARDGASRAAALTQRLLAFSRRQPLAPTALDVNDMLGGMIELLVRTLGEGVVIETQFARRLDPVVADRNQLENVVLNLAVNGRDAMPEGGTLTIETEQVAIGADEAGRYEIAAGDFVEIRIRDTGVGMPPEVAARAFDPFFTTKGVGKGTGLGLSQVFGFVRQSGGHVTIESEPGKGTCVRVLLPAQPEAVPTPAASGVTRELPRGQSSEVILVVEDEDRVRTYSVEALRELGYGVVFARDGIEALRLLERGQKVSLLFSDVVMPEMSGRELATRVRERMPELKVLLTSGYAPDSPDPGADENILPKPFDIAALATAIRAALDG</sequence>
<dbReference type="InterPro" id="IPR001610">
    <property type="entry name" value="PAC"/>
</dbReference>
<feature type="domain" description="Histidine kinase" evidence="8">
    <location>
        <begin position="767"/>
        <end position="990"/>
    </location>
</feature>
<evidence type="ECO:0000313" key="12">
    <source>
        <dbReference type="EMBL" id="NJB96004.1"/>
    </source>
</evidence>
<dbReference type="Gene3D" id="3.40.50.2300">
    <property type="match status" value="1"/>
</dbReference>
<gene>
    <name evidence="12" type="ORF">GGR89_000296</name>
</gene>
<dbReference type="Pfam" id="PF00512">
    <property type="entry name" value="HisKA"/>
    <property type="match status" value="1"/>
</dbReference>
<evidence type="ECO:0000256" key="7">
    <source>
        <dbReference type="SAM" id="Coils"/>
    </source>
</evidence>
<dbReference type="CDD" id="cd00130">
    <property type="entry name" value="PAS"/>
    <property type="match status" value="2"/>
</dbReference>
<dbReference type="InterPro" id="IPR005467">
    <property type="entry name" value="His_kinase_dom"/>
</dbReference>
<evidence type="ECO:0000256" key="5">
    <source>
        <dbReference type="ARBA" id="ARBA00022777"/>
    </source>
</evidence>
<comment type="catalytic activity">
    <reaction evidence="1">
        <text>ATP + protein L-histidine = ADP + protein N-phospho-L-histidine.</text>
        <dbReference type="EC" id="2.7.13.3"/>
    </reaction>
</comment>
<keyword evidence="13" id="KW-1185">Reference proteome</keyword>
<dbReference type="Pfam" id="PF01590">
    <property type="entry name" value="GAF"/>
    <property type="match status" value="1"/>
</dbReference>
<dbReference type="Gene3D" id="3.30.450.40">
    <property type="match status" value="1"/>
</dbReference>
<dbReference type="Gene3D" id="1.10.287.130">
    <property type="match status" value="1"/>
</dbReference>
<evidence type="ECO:0000256" key="4">
    <source>
        <dbReference type="ARBA" id="ARBA00022679"/>
    </source>
</evidence>
<dbReference type="Pfam" id="PF08448">
    <property type="entry name" value="PAS_4"/>
    <property type="match status" value="1"/>
</dbReference>
<dbReference type="PROSITE" id="PS50113">
    <property type="entry name" value="PAC"/>
    <property type="match status" value="3"/>
</dbReference>
<proteinExistence type="predicted"/>
<dbReference type="PROSITE" id="PS50110">
    <property type="entry name" value="RESPONSE_REGULATORY"/>
    <property type="match status" value="1"/>
</dbReference>
<dbReference type="SMART" id="SM00065">
    <property type="entry name" value="GAF"/>
    <property type="match status" value="1"/>
</dbReference>
<dbReference type="InterPro" id="IPR000700">
    <property type="entry name" value="PAS-assoc_C"/>
</dbReference>
<dbReference type="InterPro" id="IPR052162">
    <property type="entry name" value="Sensor_kinase/Photoreceptor"/>
</dbReference>
<evidence type="ECO:0000256" key="3">
    <source>
        <dbReference type="ARBA" id="ARBA00022553"/>
    </source>
</evidence>
<dbReference type="InterPro" id="IPR013656">
    <property type="entry name" value="PAS_4"/>
</dbReference>
<evidence type="ECO:0000259" key="10">
    <source>
        <dbReference type="PROSITE" id="PS50112"/>
    </source>
</evidence>
<evidence type="ECO:0000256" key="1">
    <source>
        <dbReference type="ARBA" id="ARBA00000085"/>
    </source>
</evidence>
<dbReference type="InterPro" id="IPR013655">
    <property type="entry name" value="PAS_fold_3"/>
</dbReference>
<dbReference type="InterPro" id="IPR029016">
    <property type="entry name" value="GAF-like_dom_sf"/>
</dbReference>
<dbReference type="AlphaFoldDB" id="A0A7X6BAL2"/>
<dbReference type="InterPro" id="IPR035965">
    <property type="entry name" value="PAS-like_dom_sf"/>
</dbReference>
<dbReference type="Gene3D" id="2.10.70.100">
    <property type="match status" value="1"/>
</dbReference>
<dbReference type="FunFam" id="3.30.450.20:FF:000099">
    <property type="entry name" value="Sensory box sensor histidine kinase"/>
    <property type="match status" value="1"/>
</dbReference>
<feature type="domain" description="Response regulatory" evidence="9">
    <location>
        <begin position="1013"/>
        <end position="1124"/>
    </location>
</feature>
<dbReference type="EC" id="2.7.13.3" evidence="2"/>
<keyword evidence="5" id="KW-0418">Kinase</keyword>
<dbReference type="InterPro" id="IPR036890">
    <property type="entry name" value="HATPase_C_sf"/>
</dbReference>
<dbReference type="PROSITE" id="PS50109">
    <property type="entry name" value="HIS_KIN"/>
    <property type="match status" value="1"/>
</dbReference>
<organism evidence="12 13">
    <name type="scientific">Sphingomonas trueperi</name>
    <dbReference type="NCBI Taxonomy" id="53317"/>
    <lineage>
        <taxon>Bacteria</taxon>
        <taxon>Pseudomonadati</taxon>
        <taxon>Pseudomonadota</taxon>
        <taxon>Alphaproteobacteria</taxon>
        <taxon>Sphingomonadales</taxon>
        <taxon>Sphingomonadaceae</taxon>
        <taxon>Sphingomonas</taxon>
    </lineage>
</organism>
<keyword evidence="3 6" id="KW-0597">Phosphoprotein</keyword>
<dbReference type="PROSITE" id="PS50112">
    <property type="entry name" value="PAS"/>
    <property type="match status" value="2"/>
</dbReference>
<dbReference type="PANTHER" id="PTHR43304">
    <property type="entry name" value="PHYTOCHROME-LIKE PROTEIN CPH1"/>
    <property type="match status" value="1"/>
</dbReference>
<feature type="domain" description="PAC" evidence="11">
    <location>
        <begin position="381"/>
        <end position="433"/>
    </location>
</feature>